<evidence type="ECO:0000313" key="1">
    <source>
        <dbReference type="EMBL" id="EFU43413.1"/>
    </source>
</evidence>
<gene>
    <name evidence="1" type="ORF">PVOR_03630</name>
</gene>
<organism evidence="1 2">
    <name type="scientific">Paenibacillus vortex V453</name>
    <dbReference type="NCBI Taxonomy" id="715225"/>
    <lineage>
        <taxon>Bacteria</taxon>
        <taxon>Bacillati</taxon>
        <taxon>Bacillota</taxon>
        <taxon>Bacilli</taxon>
        <taxon>Bacillales</taxon>
        <taxon>Paenibacillaceae</taxon>
        <taxon>Paenibacillus</taxon>
    </lineage>
</organism>
<name>A0A2R9T1A0_9BACL</name>
<comment type="caution">
    <text evidence="1">The sequence shown here is derived from an EMBL/GenBank/DDBJ whole genome shotgun (WGS) entry which is preliminary data.</text>
</comment>
<protein>
    <submittedName>
        <fullName evidence="1">Uncharacterized protein</fullName>
    </submittedName>
</protein>
<reference evidence="1 2" key="1">
    <citation type="journal article" date="2010" name="BMC Genomics">
        <title>Genome sequence of the pattern forming Paenibacillus vortex bacterium reveals potential for thriving in complex environments.</title>
        <authorList>
            <person name="Sirota-Madi A."/>
            <person name="Olender T."/>
            <person name="Helman Y."/>
            <person name="Ingham C."/>
            <person name="Brainis I."/>
            <person name="Roth D."/>
            <person name="Hagi E."/>
            <person name="Brodsky L."/>
            <person name="Leshkowitz D."/>
            <person name="Galatenko V."/>
            <person name="Nikolaev V."/>
            <person name="Mugasimangalam R.C."/>
            <person name="Bransburg-Zabary S."/>
            <person name="Gutnick D.L."/>
            <person name="Lancet D."/>
            <person name="Ben-Jacob E."/>
        </authorList>
    </citation>
    <scope>NUCLEOTIDE SEQUENCE [LARGE SCALE GENOMIC DNA]</scope>
    <source>
        <strain evidence="1 2">V453</strain>
    </source>
</reference>
<dbReference type="Proteomes" id="UP000003094">
    <property type="component" value="Unassembled WGS sequence"/>
</dbReference>
<evidence type="ECO:0000313" key="2">
    <source>
        <dbReference type="Proteomes" id="UP000003094"/>
    </source>
</evidence>
<dbReference type="RefSeq" id="WP_006207656.1">
    <property type="nucleotide sequence ID" value="NZ_ADHJ01000006.1"/>
</dbReference>
<sequence length="93" mass="10841">MNHEYLNQTGTQALQAFWRCKEAFLKLFPNPGFREPYPSFSLSFNLPFWTRIFISFPSQLNQSFSSFSALKPDMTETGIFIPELLERHCGARD</sequence>
<proteinExistence type="predicted"/>
<keyword evidence="2" id="KW-1185">Reference proteome</keyword>
<dbReference type="EMBL" id="ADHJ01000006">
    <property type="protein sequence ID" value="EFU43413.1"/>
    <property type="molecule type" value="Genomic_DNA"/>
</dbReference>
<accession>A0A2R9T1A0</accession>
<dbReference type="AlphaFoldDB" id="A0A2R9T1A0"/>
<dbReference type="KEGG" id="pvo:PVOR_03630"/>